<dbReference type="AlphaFoldDB" id="A0A6M0Q2T1"/>
<evidence type="ECO:0000256" key="3">
    <source>
        <dbReference type="ARBA" id="ARBA00022801"/>
    </source>
</evidence>
<dbReference type="GO" id="GO:0046872">
    <property type="term" value="F:metal ion binding"/>
    <property type="evidence" value="ECO:0007669"/>
    <property type="project" value="UniProtKB-KW"/>
</dbReference>
<comment type="cofactor">
    <cofactor evidence="1">
        <name>a divalent metal cation</name>
        <dbReference type="ChEBI" id="CHEBI:60240"/>
    </cofactor>
</comment>
<organism evidence="7 8">
    <name type="scientific">Bacillus mesophilus</name>
    <dbReference type="NCBI Taxonomy" id="1808955"/>
    <lineage>
        <taxon>Bacteria</taxon>
        <taxon>Bacillati</taxon>
        <taxon>Bacillota</taxon>
        <taxon>Bacilli</taxon>
        <taxon>Bacillales</taxon>
        <taxon>Bacillaceae</taxon>
        <taxon>Bacillus</taxon>
    </lineage>
</organism>
<dbReference type="GO" id="GO:0008758">
    <property type="term" value="F:UDP-2,3-diacylglucosamine hydrolase activity"/>
    <property type="evidence" value="ECO:0007669"/>
    <property type="project" value="TreeGrafter"/>
</dbReference>
<feature type="transmembrane region" description="Helical" evidence="5">
    <location>
        <begin position="14"/>
        <end position="32"/>
    </location>
</feature>
<dbReference type="InterPro" id="IPR029052">
    <property type="entry name" value="Metallo-depent_PP-like"/>
</dbReference>
<dbReference type="GO" id="GO:0009245">
    <property type="term" value="P:lipid A biosynthetic process"/>
    <property type="evidence" value="ECO:0007669"/>
    <property type="project" value="TreeGrafter"/>
</dbReference>
<comment type="caution">
    <text evidence="7">The sequence shown here is derived from an EMBL/GenBank/DDBJ whole genome shotgun (WGS) entry which is preliminary data.</text>
</comment>
<dbReference type="FunFam" id="3.60.21.10:FF:000028">
    <property type="entry name" value="Putative metallophosphoesterase"/>
    <property type="match status" value="1"/>
</dbReference>
<keyword evidence="5" id="KW-0812">Transmembrane</keyword>
<evidence type="ECO:0000313" key="8">
    <source>
        <dbReference type="Proteomes" id="UP000481043"/>
    </source>
</evidence>
<dbReference type="SUPFAM" id="SSF56300">
    <property type="entry name" value="Metallo-dependent phosphatases"/>
    <property type="match status" value="1"/>
</dbReference>
<evidence type="ECO:0000313" key="7">
    <source>
        <dbReference type="EMBL" id="NEY70433.1"/>
    </source>
</evidence>
<evidence type="ECO:0000259" key="6">
    <source>
        <dbReference type="Pfam" id="PF00149"/>
    </source>
</evidence>
<feature type="domain" description="Calcineurin-like phosphoesterase" evidence="6">
    <location>
        <begin position="59"/>
        <end position="224"/>
    </location>
</feature>
<evidence type="ECO:0000256" key="5">
    <source>
        <dbReference type="SAM" id="Phobius"/>
    </source>
</evidence>
<sequence length="290" mass="32542">MSEQYTRRGFLKRAFGYSIGTLFTISFGYTYARYIEPEQLEINRFNISSTLVPKGFNGIKILQFSDTHIGHYYNEEQFKELITTINQQEADMVFFTGDLIDAPDLYENPSQLIPLLSAINAPLGKFSIYGNHDHGGYGTESYKQIMEQSGFELLVNSSTSISINNESITIAGLDDYMLGRPDFEQTLRPIPEGEYTILLAHEPDVAKISHSYPVHLQLSGHSHGGQIKLPLYGAIVTPPYANDYVEGFYEIGSVPLTLYVNRGLGTTRIPLRFLSKPEISIFTLKSGEPT</sequence>
<accession>A0A6M0Q2T1</accession>
<evidence type="ECO:0000256" key="2">
    <source>
        <dbReference type="ARBA" id="ARBA00022723"/>
    </source>
</evidence>
<dbReference type="Proteomes" id="UP000481043">
    <property type="component" value="Unassembled WGS sequence"/>
</dbReference>
<reference evidence="7 8" key="1">
    <citation type="submission" date="2020-02" db="EMBL/GenBank/DDBJ databases">
        <title>Bacillus aquiflavi sp. nov., isolated from yellow water of strong flavor Chinese baijiu in Yibin region of China.</title>
        <authorList>
            <person name="Xie J."/>
        </authorList>
    </citation>
    <scope>NUCLEOTIDE SEQUENCE [LARGE SCALE GENOMIC DNA]</scope>
    <source>
        <strain evidence="7 8">SA4</strain>
    </source>
</reference>
<dbReference type="PANTHER" id="PTHR31302">
    <property type="entry name" value="TRANSMEMBRANE PROTEIN WITH METALLOPHOSPHOESTERASE DOMAIN-RELATED"/>
    <property type="match status" value="1"/>
</dbReference>
<dbReference type="Gene3D" id="3.60.21.10">
    <property type="match status" value="1"/>
</dbReference>
<evidence type="ECO:0000256" key="1">
    <source>
        <dbReference type="ARBA" id="ARBA00001968"/>
    </source>
</evidence>
<dbReference type="Pfam" id="PF00149">
    <property type="entry name" value="Metallophos"/>
    <property type="match status" value="1"/>
</dbReference>
<keyword evidence="5" id="KW-0472">Membrane</keyword>
<gene>
    <name evidence="7" type="ORF">G4D63_01640</name>
</gene>
<keyword evidence="3" id="KW-0378">Hydrolase</keyword>
<keyword evidence="2" id="KW-0479">Metal-binding</keyword>
<dbReference type="RefSeq" id="WP_163177032.1">
    <property type="nucleotide sequence ID" value="NZ_JAAIWM010000001.1"/>
</dbReference>
<keyword evidence="5" id="KW-1133">Transmembrane helix</keyword>
<keyword evidence="8" id="KW-1185">Reference proteome</keyword>
<dbReference type="CDD" id="cd07385">
    <property type="entry name" value="MPP_YkuE_C"/>
    <property type="match status" value="1"/>
</dbReference>
<name>A0A6M0Q2T1_9BACI</name>
<dbReference type="PANTHER" id="PTHR31302:SF25">
    <property type="entry name" value="PHOSPHOESTERASE"/>
    <property type="match status" value="1"/>
</dbReference>
<dbReference type="InterPro" id="IPR051158">
    <property type="entry name" value="Metallophosphoesterase_sf"/>
</dbReference>
<dbReference type="InterPro" id="IPR004843">
    <property type="entry name" value="Calcineurin-like_PHP"/>
</dbReference>
<proteinExistence type="inferred from homology"/>
<dbReference type="EMBL" id="JAAIWM010000001">
    <property type="protein sequence ID" value="NEY70433.1"/>
    <property type="molecule type" value="Genomic_DNA"/>
</dbReference>
<dbReference type="GO" id="GO:0016020">
    <property type="term" value="C:membrane"/>
    <property type="evidence" value="ECO:0007669"/>
    <property type="project" value="GOC"/>
</dbReference>
<evidence type="ECO:0000256" key="4">
    <source>
        <dbReference type="ARBA" id="ARBA00061089"/>
    </source>
</evidence>
<comment type="similarity">
    <text evidence="4">Belongs to the metallophosphoesterase superfamily.</text>
</comment>
<protein>
    <submittedName>
        <fullName evidence="7">Metallophosphoesterase</fullName>
    </submittedName>
</protein>